<comment type="catalytic activity">
    <reaction evidence="7">
        <text>a 2'-deoxycytidine in DNA + S-adenosyl-L-methionine = an N(4)-methyl-2'-deoxycytidine in DNA + S-adenosyl-L-homocysteine + H(+)</text>
        <dbReference type="Rhea" id="RHEA:16857"/>
        <dbReference type="Rhea" id="RHEA-COMP:11369"/>
        <dbReference type="Rhea" id="RHEA-COMP:13674"/>
        <dbReference type="ChEBI" id="CHEBI:15378"/>
        <dbReference type="ChEBI" id="CHEBI:57856"/>
        <dbReference type="ChEBI" id="CHEBI:59789"/>
        <dbReference type="ChEBI" id="CHEBI:85452"/>
        <dbReference type="ChEBI" id="CHEBI:137933"/>
        <dbReference type="EC" id="2.1.1.113"/>
    </reaction>
</comment>
<protein>
    <recommendedName>
        <fullName evidence="8">Methyltransferase</fullName>
        <ecNumber evidence="8">2.1.1.-</ecNumber>
    </recommendedName>
</protein>
<dbReference type="RefSeq" id="WP_301805616.1">
    <property type="nucleotide sequence ID" value="NZ_JAUJZH010000003.1"/>
</dbReference>
<evidence type="ECO:0000313" key="11">
    <source>
        <dbReference type="EMBL" id="MDO1531933.1"/>
    </source>
</evidence>
<dbReference type="PRINTS" id="PR00508">
    <property type="entry name" value="S21N4MTFRASE"/>
</dbReference>
<dbReference type="GO" id="GO:0032259">
    <property type="term" value="P:methylation"/>
    <property type="evidence" value="ECO:0007669"/>
    <property type="project" value="UniProtKB-KW"/>
</dbReference>
<organism evidence="11 12">
    <name type="scientific">Variovorax ginsengisoli</name>
    <dbReference type="NCBI Taxonomy" id="363844"/>
    <lineage>
        <taxon>Bacteria</taxon>
        <taxon>Pseudomonadati</taxon>
        <taxon>Pseudomonadota</taxon>
        <taxon>Betaproteobacteria</taxon>
        <taxon>Burkholderiales</taxon>
        <taxon>Comamonadaceae</taxon>
        <taxon>Variovorax</taxon>
    </lineage>
</organism>
<dbReference type="SUPFAM" id="SSF53335">
    <property type="entry name" value="S-adenosyl-L-methionine-dependent methyltransferases"/>
    <property type="match status" value="1"/>
</dbReference>
<dbReference type="GO" id="GO:0008168">
    <property type="term" value="F:methyltransferase activity"/>
    <property type="evidence" value="ECO:0007669"/>
    <property type="project" value="UniProtKB-KW"/>
</dbReference>
<evidence type="ECO:0000313" key="12">
    <source>
        <dbReference type="Proteomes" id="UP001169027"/>
    </source>
</evidence>
<keyword evidence="5" id="KW-0680">Restriction system</keyword>
<keyword evidence="12" id="KW-1185">Reference proteome</keyword>
<dbReference type="InterPro" id="IPR017985">
    <property type="entry name" value="MeTrfase_CN4_CS"/>
</dbReference>
<keyword evidence="2 11" id="KW-0489">Methyltransferase</keyword>
<dbReference type="EC" id="2.1.1.-" evidence="8"/>
<dbReference type="Proteomes" id="UP001169027">
    <property type="component" value="Unassembled WGS sequence"/>
</dbReference>
<dbReference type="PROSITE" id="PS00093">
    <property type="entry name" value="N4_MTASE"/>
    <property type="match status" value="1"/>
</dbReference>
<comment type="similarity">
    <text evidence="1">Belongs to the N(4)/N(6)-methyltransferase family. N(4) subfamily.</text>
</comment>
<dbReference type="EMBL" id="JAUKVY010000003">
    <property type="protein sequence ID" value="MDO1531933.1"/>
    <property type="molecule type" value="Genomic_DNA"/>
</dbReference>
<evidence type="ECO:0000256" key="6">
    <source>
        <dbReference type="ARBA" id="ARBA00023125"/>
    </source>
</evidence>
<reference evidence="11" key="1">
    <citation type="submission" date="2023-06" db="EMBL/GenBank/DDBJ databases">
        <authorList>
            <person name="Jiang Y."/>
            <person name="Liu Q."/>
        </authorList>
    </citation>
    <scope>NUCLEOTIDE SEQUENCE</scope>
    <source>
        <strain evidence="11">CGMCC 1.12090</strain>
    </source>
</reference>
<dbReference type="Gene3D" id="3.40.50.150">
    <property type="entry name" value="Vaccinia Virus protein VP39"/>
    <property type="match status" value="1"/>
</dbReference>
<feature type="region of interest" description="Disordered" evidence="9">
    <location>
        <begin position="225"/>
        <end position="253"/>
    </location>
</feature>
<proteinExistence type="inferred from homology"/>
<name>A0ABT8S073_9BURK</name>
<comment type="caution">
    <text evidence="11">The sequence shown here is derived from an EMBL/GenBank/DDBJ whole genome shotgun (WGS) entry which is preliminary data.</text>
</comment>
<evidence type="ECO:0000256" key="9">
    <source>
        <dbReference type="SAM" id="MobiDB-lite"/>
    </source>
</evidence>
<sequence length="357" mass="38766">MSAASDWLNRCHFGDVRAVLRRMAADGVKVQTIVTSPPYWGLRSYLPAEHVDKSMEIGGESTVPEFIAAMVQVFDLCRDVLTDDGTMWVNMGDSYAGSWGAQSREHAGKHVHSVSANQVKAAQMKASGTGNLGRTPGLKAKDLIGQPWRLAFALQDAGWWLRQDIIWHKPNPMPESIKDRCTKAHEYIFLLSKSERYYFDQGAILEPVSPLTHARLSQNVAAQLGSERANGGAKTNGALKAVGRRDSPPGKPLDGEASIQVLTSVASERNRRSVWTVPTASYSGAHFAVFPPALIEPCILAGAPAGGIVLDPFFGSGTTGQVAQQLGRQFIGIELNEANEPLQRERLRQPSLLLEAA</sequence>
<dbReference type="Pfam" id="PF01555">
    <property type="entry name" value="N6_N4_Mtase"/>
    <property type="match status" value="1"/>
</dbReference>
<dbReference type="InterPro" id="IPR029063">
    <property type="entry name" value="SAM-dependent_MTases_sf"/>
</dbReference>
<keyword evidence="3 11" id="KW-0808">Transferase</keyword>
<keyword evidence="4" id="KW-0949">S-adenosyl-L-methionine</keyword>
<evidence type="ECO:0000259" key="10">
    <source>
        <dbReference type="Pfam" id="PF01555"/>
    </source>
</evidence>
<accession>A0ABT8S073</accession>
<dbReference type="InterPro" id="IPR001091">
    <property type="entry name" value="RM_Methyltransferase"/>
</dbReference>
<evidence type="ECO:0000256" key="4">
    <source>
        <dbReference type="ARBA" id="ARBA00022691"/>
    </source>
</evidence>
<evidence type="ECO:0000256" key="3">
    <source>
        <dbReference type="ARBA" id="ARBA00022679"/>
    </source>
</evidence>
<dbReference type="InterPro" id="IPR002941">
    <property type="entry name" value="DNA_methylase_N4/N6"/>
</dbReference>
<evidence type="ECO:0000256" key="7">
    <source>
        <dbReference type="ARBA" id="ARBA00049120"/>
    </source>
</evidence>
<gene>
    <name evidence="11" type="ORF">Q2T77_06510</name>
</gene>
<keyword evidence="6" id="KW-0238">DNA-binding</keyword>
<feature type="domain" description="DNA methylase N-4/N-6" evidence="10">
    <location>
        <begin position="30"/>
        <end position="337"/>
    </location>
</feature>
<evidence type="ECO:0000256" key="8">
    <source>
        <dbReference type="RuleBase" id="RU362026"/>
    </source>
</evidence>
<evidence type="ECO:0000256" key="5">
    <source>
        <dbReference type="ARBA" id="ARBA00022747"/>
    </source>
</evidence>
<evidence type="ECO:0000256" key="2">
    <source>
        <dbReference type="ARBA" id="ARBA00022603"/>
    </source>
</evidence>
<evidence type="ECO:0000256" key="1">
    <source>
        <dbReference type="ARBA" id="ARBA00010203"/>
    </source>
</evidence>